<dbReference type="EMBL" id="MFYX01000098">
    <property type="protein sequence ID" value="OGK03028.1"/>
    <property type="molecule type" value="Genomic_DNA"/>
</dbReference>
<dbReference type="GO" id="GO:1990281">
    <property type="term" value="C:efflux pump complex"/>
    <property type="evidence" value="ECO:0007669"/>
    <property type="project" value="TreeGrafter"/>
</dbReference>
<dbReference type="PANTHER" id="PTHR30469:SF33">
    <property type="entry name" value="SLR1207 PROTEIN"/>
    <property type="match status" value="1"/>
</dbReference>
<gene>
    <name evidence="5" type="ORF">A2519_21280</name>
</gene>
<dbReference type="AlphaFoldDB" id="A0A1F7F8X2"/>
<dbReference type="Proteomes" id="UP000179243">
    <property type="component" value="Unassembled WGS sequence"/>
</dbReference>
<dbReference type="Gene3D" id="1.10.287.470">
    <property type="entry name" value="Helix hairpin bin"/>
    <property type="match status" value="1"/>
</dbReference>
<dbReference type="InterPro" id="IPR058625">
    <property type="entry name" value="MdtA-like_BSH"/>
</dbReference>
<evidence type="ECO:0000313" key="5">
    <source>
        <dbReference type="EMBL" id="OGK03028.1"/>
    </source>
</evidence>
<proteinExistence type="inferred from homology"/>
<reference evidence="5 6" key="1">
    <citation type="journal article" date="2016" name="Nat. Commun.">
        <title>Thousands of microbial genomes shed light on interconnected biogeochemical processes in an aquifer system.</title>
        <authorList>
            <person name="Anantharaman K."/>
            <person name="Brown C.T."/>
            <person name="Hug L.A."/>
            <person name="Sharon I."/>
            <person name="Castelle C.J."/>
            <person name="Probst A.J."/>
            <person name="Thomas B.C."/>
            <person name="Singh A."/>
            <person name="Wilkins M.J."/>
            <person name="Karaoz U."/>
            <person name="Brodie E.L."/>
            <person name="Williams K.H."/>
            <person name="Hubbard S.S."/>
            <person name="Banfield J.F."/>
        </authorList>
    </citation>
    <scope>NUCLEOTIDE SEQUENCE [LARGE SCALE GENOMIC DNA]</scope>
</reference>
<dbReference type="SUPFAM" id="SSF111369">
    <property type="entry name" value="HlyD-like secretion proteins"/>
    <property type="match status" value="1"/>
</dbReference>
<keyword evidence="2" id="KW-0175">Coiled coil</keyword>
<comment type="similarity">
    <text evidence="1">Belongs to the membrane fusion protein (MFP) (TC 8.A.1) family.</text>
</comment>
<evidence type="ECO:0000313" key="6">
    <source>
        <dbReference type="Proteomes" id="UP000179243"/>
    </source>
</evidence>
<evidence type="ECO:0000256" key="2">
    <source>
        <dbReference type="SAM" id="Coils"/>
    </source>
</evidence>
<evidence type="ECO:0000259" key="4">
    <source>
        <dbReference type="Pfam" id="PF25917"/>
    </source>
</evidence>
<name>A0A1F7F8X2_UNCRA</name>
<comment type="caution">
    <text evidence="5">The sequence shown here is derived from an EMBL/GenBank/DDBJ whole genome shotgun (WGS) entry which is preliminary data.</text>
</comment>
<organism evidence="5 6">
    <name type="scientific">Candidatus Raymondbacteria bacterium RIFOXYD12_FULL_49_13</name>
    <dbReference type="NCBI Taxonomy" id="1817890"/>
    <lineage>
        <taxon>Bacteria</taxon>
        <taxon>Raymondiibacteriota</taxon>
    </lineage>
</organism>
<feature type="domain" description="Multidrug resistance protein MdtA-like barrel-sandwich hybrid" evidence="4">
    <location>
        <begin position="53"/>
        <end position="187"/>
    </location>
</feature>
<dbReference type="Pfam" id="PF25917">
    <property type="entry name" value="BSH_RND"/>
    <property type="match status" value="1"/>
</dbReference>
<feature type="coiled-coil region" evidence="2">
    <location>
        <begin position="100"/>
        <end position="151"/>
    </location>
</feature>
<dbReference type="GO" id="GO:0015562">
    <property type="term" value="F:efflux transmembrane transporter activity"/>
    <property type="evidence" value="ECO:0007669"/>
    <property type="project" value="TreeGrafter"/>
</dbReference>
<dbReference type="InterPro" id="IPR006143">
    <property type="entry name" value="RND_pump_MFP"/>
</dbReference>
<dbReference type="PANTHER" id="PTHR30469">
    <property type="entry name" value="MULTIDRUG RESISTANCE PROTEIN MDTA"/>
    <property type="match status" value="1"/>
</dbReference>
<dbReference type="Gene3D" id="2.40.30.170">
    <property type="match status" value="1"/>
</dbReference>
<dbReference type="Gene3D" id="2.40.420.20">
    <property type="match status" value="1"/>
</dbReference>
<protein>
    <recommendedName>
        <fullName evidence="4">Multidrug resistance protein MdtA-like barrel-sandwich hybrid domain-containing protein</fullName>
    </recommendedName>
</protein>
<dbReference type="NCBIfam" id="TIGR01730">
    <property type="entry name" value="RND_mfp"/>
    <property type="match status" value="1"/>
</dbReference>
<sequence length="408" mass="44560">MNIRVYLLLGASLLLSACGSDKTQENLVRKEVVSRVDLRDVIAQTGEVNPVVKVELKSEASGKIDTVYVKEGVRLKKGERILKIDPTQLITKKQKLDLSLEKARLNVTLAKRDYDNAQELFKTGSIAQKKLDDLKNQYELAEIDVKDLTLELDDILYQLSKSLIVSPMDGVLISLDVEEGEIAVSATSGFSGGTTIGTVADISKLEVITQIGEVDYAKIHLGQRVRISLESDSKAQSIGTVSLVSLAAKKESGSTISNFEVRVAIDSLIPGLIPGVNVNSDFIALEKKHVLGVPYTMVEKQKRGDNDIFFVQRPAGSKVALPQGFDKGPDQGQQKPGGRAGGRRGMGDKMDKRMTKVREERTAAIAKLNLVKQRITIGETDYKYYEVLDGLAEGDTVVKIIGGESTER</sequence>
<accession>A0A1F7F8X2</accession>
<dbReference type="Gene3D" id="2.40.50.100">
    <property type="match status" value="1"/>
</dbReference>
<dbReference type="PROSITE" id="PS51257">
    <property type="entry name" value="PROKAR_LIPOPROTEIN"/>
    <property type="match status" value="1"/>
</dbReference>
<evidence type="ECO:0000256" key="1">
    <source>
        <dbReference type="ARBA" id="ARBA00009477"/>
    </source>
</evidence>
<feature type="region of interest" description="Disordered" evidence="3">
    <location>
        <begin position="320"/>
        <end position="353"/>
    </location>
</feature>
<evidence type="ECO:0000256" key="3">
    <source>
        <dbReference type="SAM" id="MobiDB-lite"/>
    </source>
</evidence>